<name>A0ABN2XBS6_9MICC</name>
<dbReference type="EMBL" id="BAAAQA010000001">
    <property type="protein sequence ID" value="GAA2107559.1"/>
    <property type="molecule type" value="Genomic_DNA"/>
</dbReference>
<keyword evidence="2" id="KW-1185">Reference proteome</keyword>
<evidence type="ECO:0000313" key="1">
    <source>
        <dbReference type="EMBL" id="GAA2107559.1"/>
    </source>
</evidence>
<accession>A0ABN2XBS6</accession>
<evidence type="ECO:0000313" key="2">
    <source>
        <dbReference type="Proteomes" id="UP001500166"/>
    </source>
</evidence>
<sequence length="260" mass="27801">MLILLPPSESKTAPVSGDPVSFDTLSFPGLTQDREHLAATLARVSGQKNARSVLGIGESLAADVARNRELLTAPSGPALSVYTGVLYDALDADSLAGPAREVAERSLVVISALWGAVQPTDYIPAYRLSMGTDLPRHGKLNTWWKPRLTPVLDEAAAEHLVVDCRSAAYAAAWKAPAERTIAVRVEQLNAAGKRSVVSHNAKHTRGLVARCLCEFEAEHGAFETVHAVRDALSTRWTVELVEPTARKAGTLTVVLDPPTA</sequence>
<protein>
    <submittedName>
        <fullName evidence="1">Peroxide stress protein YaaA</fullName>
    </submittedName>
</protein>
<dbReference type="InterPro" id="IPR005583">
    <property type="entry name" value="YaaA"/>
</dbReference>
<dbReference type="PANTHER" id="PTHR30283">
    <property type="entry name" value="PEROXIDE STRESS RESPONSE PROTEIN YAAA"/>
    <property type="match status" value="1"/>
</dbReference>
<organism evidence="1 2">
    <name type="scientific">Kocuria atrinae</name>
    <dbReference type="NCBI Taxonomy" id="592377"/>
    <lineage>
        <taxon>Bacteria</taxon>
        <taxon>Bacillati</taxon>
        <taxon>Actinomycetota</taxon>
        <taxon>Actinomycetes</taxon>
        <taxon>Micrococcales</taxon>
        <taxon>Micrococcaceae</taxon>
        <taxon>Kocuria</taxon>
    </lineage>
</organism>
<dbReference type="Pfam" id="PF03883">
    <property type="entry name" value="H2O2_YaaD"/>
    <property type="match status" value="1"/>
</dbReference>
<dbReference type="RefSeq" id="WP_344223029.1">
    <property type="nucleotide sequence ID" value="NZ_BAAAQA010000001.1"/>
</dbReference>
<dbReference type="Proteomes" id="UP001500166">
    <property type="component" value="Unassembled WGS sequence"/>
</dbReference>
<comment type="caution">
    <text evidence="1">The sequence shown here is derived from an EMBL/GenBank/DDBJ whole genome shotgun (WGS) entry which is preliminary data.</text>
</comment>
<proteinExistence type="predicted"/>
<dbReference type="PANTHER" id="PTHR30283:SF4">
    <property type="entry name" value="PEROXIDE STRESS RESISTANCE PROTEIN YAAA"/>
    <property type="match status" value="1"/>
</dbReference>
<reference evidence="1 2" key="1">
    <citation type="journal article" date="2019" name="Int. J. Syst. Evol. Microbiol.">
        <title>The Global Catalogue of Microorganisms (GCM) 10K type strain sequencing project: providing services to taxonomists for standard genome sequencing and annotation.</title>
        <authorList>
            <consortium name="The Broad Institute Genomics Platform"/>
            <consortium name="The Broad Institute Genome Sequencing Center for Infectious Disease"/>
            <person name="Wu L."/>
            <person name="Ma J."/>
        </authorList>
    </citation>
    <scope>NUCLEOTIDE SEQUENCE [LARGE SCALE GENOMIC DNA]</scope>
    <source>
        <strain evidence="1 2">JCM 15914</strain>
    </source>
</reference>
<gene>
    <name evidence="1" type="primary">yaaA</name>
    <name evidence="1" type="ORF">GCM10009824_00090</name>
</gene>